<evidence type="ECO:0000256" key="3">
    <source>
        <dbReference type="ARBA" id="ARBA00022679"/>
    </source>
</evidence>
<dbReference type="InterPro" id="IPR036365">
    <property type="entry name" value="PGBD-like_sf"/>
</dbReference>
<evidence type="ECO:0000256" key="1">
    <source>
        <dbReference type="ARBA" id="ARBA00004752"/>
    </source>
</evidence>
<keyword evidence="3" id="KW-0808">Transferase</keyword>
<accession>A0A839SZ73</accession>
<feature type="domain" description="L,D-TPase catalytic" evidence="9">
    <location>
        <begin position="307"/>
        <end position="479"/>
    </location>
</feature>
<dbReference type="PANTHER" id="PTHR41533">
    <property type="entry name" value="L,D-TRANSPEPTIDASE HI_1667-RELATED"/>
    <property type="match status" value="1"/>
</dbReference>
<feature type="signal peptide" evidence="8">
    <location>
        <begin position="1"/>
        <end position="29"/>
    </location>
</feature>
<dbReference type="Proteomes" id="UP000549250">
    <property type="component" value="Unassembled WGS sequence"/>
</dbReference>
<comment type="similarity">
    <text evidence="2">Belongs to the YkuD family.</text>
</comment>
<keyword evidence="5 7" id="KW-0573">Peptidoglycan synthesis</keyword>
<dbReference type="InterPro" id="IPR005490">
    <property type="entry name" value="LD_TPept_cat_dom"/>
</dbReference>
<proteinExistence type="inferred from homology"/>
<dbReference type="GO" id="GO:0071555">
    <property type="term" value="P:cell wall organization"/>
    <property type="evidence" value="ECO:0007669"/>
    <property type="project" value="UniProtKB-UniRule"/>
</dbReference>
<sequence length="533" mass="59903">MWSDALLKKTALGLLACLLLTVPAPFAYSAPSSTNSIFQILGNQNSACRNLRPTFDDLARKQLIAFYQPHNFHPLWSDRQRLEALLAQFDELADDGLDPASYAPEQIRQLYQTADSTQLACADILTTHAYLRALRHLAWGRVDQTSLEPIWRSGDYAGKIPSLTKIAEQGLADPAMAFSQARPTLDLYINLRHLYARMRHEQSPVWPKIPAGSPLRPEMQDLRIPLLEQRLAIYLPQPDPAASDDLLYYPALVEAVKNFQRQHSLQPDGIIGPGTLAELNTSQAYRLGQLRINLERLRWIARDMEPDILLVNVAGARLIDYRNGQASWQTRTQVGRADRATPLLKSTVTRLTLNPTWTVPPTILREDKLPKIRRNPGYLARNQIKVLDAQGQQIDPNLIDWNNPQAIRLRQDAGPGNPLGKVVVRFANPFFVYLHDTPSQPLFARSPRAFSSGCVRVEGALKLADRLLTDQEREPVKKLLANGKSTQYNLGSPRPILITYWTAEADGNGQVTYQQDIYKLDRSLLAALNAARP</sequence>
<evidence type="ECO:0000256" key="7">
    <source>
        <dbReference type="PROSITE-ProRule" id="PRU01373"/>
    </source>
</evidence>
<dbReference type="GO" id="GO:0009252">
    <property type="term" value="P:peptidoglycan biosynthetic process"/>
    <property type="evidence" value="ECO:0007669"/>
    <property type="project" value="UniProtKB-UniPathway"/>
</dbReference>
<evidence type="ECO:0000313" key="11">
    <source>
        <dbReference type="Proteomes" id="UP000549250"/>
    </source>
</evidence>
<dbReference type="UniPathway" id="UPA00219"/>
<dbReference type="PROSITE" id="PS52029">
    <property type="entry name" value="LD_TPASE"/>
    <property type="match status" value="1"/>
</dbReference>
<reference evidence="10 11" key="1">
    <citation type="submission" date="2020-08" db="EMBL/GenBank/DDBJ databases">
        <title>Genomic Encyclopedia of Type Strains, Phase III (KMG-III): the genomes of soil and plant-associated and newly described type strains.</title>
        <authorList>
            <person name="Whitman W."/>
        </authorList>
    </citation>
    <scope>NUCLEOTIDE SEQUENCE [LARGE SCALE GENOMIC DNA]</scope>
    <source>
        <strain evidence="10 11">CECT 4462</strain>
    </source>
</reference>
<keyword evidence="4 7" id="KW-0133">Cell shape</keyword>
<comment type="caution">
    <text evidence="10">The sequence shown here is derived from an EMBL/GenBank/DDBJ whole genome shotgun (WGS) entry which is preliminary data.</text>
</comment>
<dbReference type="SUPFAM" id="SSF141523">
    <property type="entry name" value="L,D-transpeptidase catalytic domain-like"/>
    <property type="match status" value="1"/>
</dbReference>
<dbReference type="InterPro" id="IPR038063">
    <property type="entry name" value="Transpep_catalytic_dom"/>
</dbReference>
<dbReference type="InterPro" id="IPR052905">
    <property type="entry name" value="LD-transpeptidase_YkuD-like"/>
</dbReference>
<dbReference type="InterPro" id="IPR045380">
    <property type="entry name" value="LD_TPept_scaffold_dom"/>
</dbReference>
<dbReference type="EMBL" id="JACHXI010000003">
    <property type="protein sequence ID" value="MBB3102637.1"/>
    <property type="molecule type" value="Genomic_DNA"/>
</dbReference>
<dbReference type="Gene3D" id="1.10.101.10">
    <property type="entry name" value="PGBD-like superfamily/PGBD"/>
    <property type="match status" value="1"/>
</dbReference>
<evidence type="ECO:0000259" key="9">
    <source>
        <dbReference type="PROSITE" id="PS52029"/>
    </source>
</evidence>
<dbReference type="GO" id="GO:0008360">
    <property type="term" value="P:regulation of cell shape"/>
    <property type="evidence" value="ECO:0007669"/>
    <property type="project" value="UniProtKB-UniRule"/>
</dbReference>
<dbReference type="GO" id="GO:0016740">
    <property type="term" value="F:transferase activity"/>
    <property type="evidence" value="ECO:0007669"/>
    <property type="project" value="UniProtKB-KW"/>
</dbReference>
<name>A0A839SZ73_AZOMA</name>
<evidence type="ECO:0000256" key="4">
    <source>
        <dbReference type="ARBA" id="ARBA00022960"/>
    </source>
</evidence>
<organism evidence="10 11">
    <name type="scientific">Azomonas macrocytogenes</name>
    <name type="common">Azotobacter macrocytogenes</name>
    <dbReference type="NCBI Taxonomy" id="69962"/>
    <lineage>
        <taxon>Bacteria</taxon>
        <taxon>Pseudomonadati</taxon>
        <taxon>Pseudomonadota</taxon>
        <taxon>Gammaproteobacteria</taxon>
        <taxon>Pseudomonadales</taxon>
        <taxon>Pseudomonadaceae</taxon>
        <taxon>Azomonas</taxon>
    </lineage>
</organism>
<evidence type="ECO:0000256" key="6">
    <source>
        <dbReference type="ARBA" id="ARBA00023316"/>
    </source>
</evidence>
<dbReference type="GO" id="GO:0004180">
    <property type="term" value="F:carboxypeptidase activity"/>
    <property type="evidence" value="ECO:0007669"/>
    <property type="project" value="UniProtKB-ARBA"/>
</dbReference>
<dbReference type="SUPFAM" id="SSF47090">
    <property type="entry name" value="PGBD-like"/>
    <property type="match status" value="1"/>
</dbReference>
<dbReference type="Pfam" id="PF01471">
    <property type="entry name" value="PG_binding_1"/>
    <property type="match status" value="1"/>
</dbReference>
<keyword evidence="8" id="KW-0732">Signal</keyword>
<feature type="active site" description="Nucleophile" evidence="7">
    <location>
        <position position="454"/>
    </location>
</feature>
<evidence type="ECO:0000256" key="2">
    <source>
        <dbReference type="ARBA" id="ARBA00005992"/>
    </source>
</evidence>
<gene>
    <name evidence="10" type="ORF">FHR87_001020</name>
</gene>
<dbReference type="InterPro" id="IPR036366">
    <property type="entry name" value="PGBDSf"/>
</dbReference>
<evidence type="ECO:0000256" key="8">
    <source>
        <dbReference type="SAM" id="SignalP"/>
    </source>
</evidence>
<feature type="active site" description="Proton donor/acceptor" evidence="7">
    <location>
        <position position="435"/>
    </location>
</feature>
<dbReference type="AlphaFoldDB" id="A0A839SZ73"/>
<dbReference type="PANTHER" id="PTHR41533:SF2">
    <property type="entry name" value="BLR7131 PROTEIN"/>
    <property type="match status" value="1"/>
</dbReference>
<dbReference type="InterPro" id="IPR002477">
    <property type="entry name" value="Peptidoglycan-bd-like"/>
</dbReference>
<evidence type="ECO:0000313" key="10">
    <source>
        <dbReference type="EMBL" id="MBB3102637.1"/>
    </source>
</evidence>
<keyword evidence="6 7" id="KW-0961">Cell wall biogenesis/degradation</keyword>
<dbReference type="Pfam" id="PF03734">
    <property type="entry name" value="YkuD"/>
    <property type="match status" value="1"/>
</dbReference>
<evidence type="ECO:0000256" key="5">
    <source>
        <dbReference type="ARBA" id="ARBA00022984"/>
    </source>
</evidence>
<protein>
    <submittedName>
        <fullName evidence="10">Murein L,D-transpeptidase YcbB/YkuD</fullName>
    </submittedName>
</protein>
<comment type="pathway">
    <text evidence="1 7">Cell wall biogenesis; peptidoglycan biosynthesis.</text>
</comment>
<keyword evidence="11" id="KW-1185">Reference proteome</keyword>
<dbReference type="CDD" id="cd16913">
    <property type="entry name" value="YkuD_like"/>
    <property type="match status" value="1"/>
</dbReference>
<dbReference type="Gene3D" id="2.40.440.10">
    <property type="entry name" value="L,D-transpeptidase catalytic domain-like"/>
    <property type="match status" value="1"/>
</dbReference>
<dbReference type="Pfam" id="PF20142">
    <property type="entry name" value="Scaffold"/>
    <property type="match status" value="1"/>
</dbReference>
<feature type="chain" id="PRO_5032972097" evidence="8">
    <location>
        <begin position="30"/>
        <end position="533"/>
    </location>
</feature>